<name>A0ABQ4AJF2_9ACTN</name>
<dbReference type="EMBL" id="BOMP01000060">
    <property type="protein sequence ID" value="GIE41140.1"/>
    <property type="molecule type" value="Genomic_DNA"/>
</dbReference>
<comment type="caution">
    <text evidence="1">The sequence shown here is derived from an EMBL/GenBank/DDBJ whole genome shotgun (WGS) entry which is preliminary data.</text>
</comment>
<accession>A0ABQ4AJF2</accession>
<dbReference type="Proteomes" id="UP000631312">
    <property type="component" value="Unassembled WGS sequence"/>
</dbReference>
<proteinExistence type="predicted"/>
<evidence type="ECO:0000313" key="1">
    <source>
        <dbReference type="EMBL" id="GIE41140.1"/>
    </source>
</evidence>
<protein>
    <submittedName>
        <fullName evidence="1">Uncharacterized protein</fullName>
    </submittedName>
</protein>
<organism evidence="1 2">
    <name type="scientific">Actinoplanes lobatus</name>
    <dbReference type="NCBI Taxonomy" id="113568"/>
    <lineage>
        <taxon>Bacteria</taxon>
        <taxon>Bacillati</taxon>
        <taxon>Actinomycetota</taxon>
        <taxon>Actinomycetes</taxon>
        <taxon>Micromonosporales</taxon>
        <taxon>Micromonosporaceae</taxon>
        <taxon>Actinoplanes</taxon>
    </lineage>
</organism>
<sequence length="81" mass="8434">MRDTPPIQGPGKVNARSAVCGESTVTVSMPGLCRHPEVRHIGPRNESAAVPPGRAGACACYRRMTTLSLMATRADVGSVAT</sequence>
<evidence type="ECO:0000313" key="2">
    <source>
        <dbReference type="Proteomes" id="UP000631312"/>
    </source>
</evidence>
<gene>
    <name evidence="1" type="ORF">Alo02nite_40380</name>
</gene>
<reference evidence="1 2" key="1">
    <citation type="submission" date="2021-01" db="EMBL/GenBank/DDBJ databases">
        <title>Whole genome shotgun sequence of Actinoplanes lobatus NBRC 12513.</title>
        <authorList>
            <person name="Komaki H."/>
            <person name="Tamura T."/>
        </authorList>
    </citation>
    <scope>NUCLEOTIDE SEQUENCE [LARGE SCALE GENOMIC DNA]</scope>
    <source>
        <strain evidence="1 2">NBRC 12513</strain>
    </source>
</reference>
<keyword evidence="2" id="KW-1185">Reference proteome</keyword>